<evidence type="ECO:0000313" key="1">
    <source>
        <dbReference type="EMBL" id="KAK8215078.1"/>
    </source>
</evidence>
<dbReference type="Proteomes" id="UP001320706">
    <property type="component" value="Unassembled WGS sequence"/>
</dbReference>
<evidence type="ECO:0000313" key="2">
    <source>
        <dbReference type="Proteomes" id="UP001320706"/>
    </source>
</evidence>
<gene>
    <name evidence="1" type="ORF">M8818_002088</name>
</gene>
<organism evidence="1 2">
    <name type="scientific">Zalaria obscura</name>
    <dbReference type="NCBI Taxonomy" id="2024903"/>
    <lineage>
        <taxon>Eukaryota</taxon>
        <taxon>Fungi</taxon>
        <taxon>Dikarya</taxon>
        <taxon>Ascomycota</taxon>
        <taxon>Pezizomycotina</taxon>
        <taxon>Dothideomycetes</taxon>
        <taxon>Dothideomycetidae</taxon>
        <taxon>Dothideales</taxon>
        <taxon>Zalariaceae</taxon>
        <taxon>Zalaria</taxon>
    </lineage>
</organism>
<comment type="caution">
    <text evidence="1">The sequence shown here is derived from an EMBL/GenBank/DDBJ whole genome shotgun (WGS) entry which is preliminary data.</text>
</comment>
<reference evidence="1" key="1">
    <citation type="submission" date="2024-02" db="EMBL/GenBank/DDBJ databases">
        <title>Metagenome Assembled Genome of Zalaria obscura JY119.</title>
        <authorList>
            <person name="Vighnesh L."/>
            <person name="Jagadeeshwari U."/>
            <person name="Venkata Ramana C."/>
            <person name="Sasikala C."/>
        </authorList>
    </citation>
    <scope>NUCLEOTIDE SEQUENCE</scope>
    <source>
        <strain evidence="1">JY119</strain>
    </source>
</reference>
<accession>A0ACC3SJS9</accession>
<sequence>MKLTAITSTLIILAPVAMASDISVCQSKSLQIVAAIEKFCSKTNMVVPSWYAHVGATVGDRSVWIEGAPHQTCNPPQWVPQEYCRSQLFHVCAGGTKEGFGYAYYGAGNSKCQVFTIQSKEYHGTQ</sequence>
<dbReference type="EMBL" id="JAMKPW020000009">
    <property type="protein sequence ID" value="KAK8215078.1"/>
    <property type="molecule type" value="Genomic_DNA"/>
</dbReference>
<keyword evidence="2" id="KW-1185">Reference proteome</keyword>
<proteinExistence type="predicted"/>
<name>A0ACC3SJS9_9PEZI</name>
<protein>
    <submittedName>
        <fullName evidence="1">Uncharacterized protein</fullName>
    </submittedName>
</protein>